<dbReference type="SUPFAM" id="SSF56672">
    <property type="entry name" value="DNA/RNA polymerases"/>
    <property type="match status" value="1"/>
</dbReference>
<dbReference type="InterPro" id="IPR043502">
    <property type="entry name" value="DNA/RNA_pol_sf"/>
</dbReference>
<feature type="domain" description="Reverse transcriptase/retrotransposon-derived protein RNase H-like" evidence="1">
    <location>
        <begin position="2"/>
        <end position="54"/>
    </location>
</feature>
<dbReference type="PANTHER" id="PTHR34072">
    <property type="entry name" value="ENZYMATIC POLYPROTEIN-RELATED"/>
    <property type="match status" value="1"/>
</dbReference>
<protein>
    <submittedName>
        <fullName evidence="2">Transposon Tf2-11 polyprotein</fullName>
    </submittedName>
</protein>
<dbReference type="Proteomes" id="UP000299102">
    <property type="component" value="Unassembled WGS sequence"/>
</dbReference>
<dbReference type="PANTHER" id="PTHR34072:SF52">
    <property type="entry name" value="RIBONUCLEASE H"/>
    <property type="match status" value="1"/>
</dbReference>
<sequence length="118" mass="13058">MADASNTAVGAVLQQFVNNSWQPLGFYSSKPSDTQQKYRTYDRELLAIYMDIKQVLFISEFTTDVRHVSGVGNAVADALARVDEITCPTTIDFEELSAAQSDDATLAHLLQDTDLPRN</sequence>
<accession>A0A4C1UU99</accession>
<proteinExistence type="predicted"/>
<comment type="caution">
    <text evidence="2">The sequence shown here is derived from an EMBL/GenBank/DDBJ whole genome shotgun (WGS) entry which is preliminary data.</text>
</comment>
<dbReference type="STRING" id="151549.A0A4C1UU99"/>
<dbReference type="EMBL" id="BGZK01000224">
    <property type="protein sequence ID" value="GBP29800.1"/>
    <property type="molecule type" value="Genomic_DNA"/>
</dbReference>
<evidence type="ECO:0000313" key="2">
    <source>
        <dbReference type="EMBL" id="GBP29800.1"/>
    </source>
</evidence>
<reference evidence="2 3" key="1">
    <citation type="journal article" date="2019" name="Commun. Biol.">
        <title>The bagworm genome reveals a unique fibroin gene that provides high tensile strength.</title>
        <authorList>
            <person name="Kono N."/>
            <person name="Nakamura H."/>
            <person name="Ohtoshi R."/>
            <person name="Tomita M."/>
            <person name="Numata K."/>
            <person name="Arakawa K."/>
        </authorList>
    </citation>
    <scope>NUCLEOTIDE SEQUENCE [LARGE SCALE GENOMIC DNA]</scope>
</reference>
<evidence type="ECO:0000259" key="1">
    <source>
        <dbReference type="Pfam" id="PF17919"/>
    </source>
</evidence>
<name>A0A4C1UU99_EUMVA</name>
<dbReference type="GO" id="GO:0071897">
    <property type="term" value="P:DNA biosynthetic process"/>
    <property type="evidence" value="ECO:0007669"/>
    <property type="project" value="UniProtKB-ARBA"/>
</dbReference>
<dbReference type="InterPro" id="IPR041577">
    <property type="entry name" value="RT_RNaseH_2"/>
</dbReference>
<organism evidence="2 3">
    <name type="scientific">Eumeta variegata</name>
    <name type="common">Bagworm moth</name>
    <name type="synonym">Eumeta japonica</name>
    <dbReference type="NCBI Taxonomy" id="151549"/>
    <lineage>
        <taxon>Eukaryota</taxon>
        <taxon>Metazoa</taxon>
        <taxon>Ecdysozoa</taxon>
        <taxon>Arthropoda</taxon>
        <taxon>Hexapoda</taxon>
        <taxon>Insecta</taxon>
        <taxon>Pterygota</taxon>
        <taxon>Neoptera</taxon>
        <taxon>Endopterygota</taxon>
        <taxon>Lepidoptera</taxon>
        <taxon>Glossata</taxon>
        <taxon>Ditrysia</taxon>
        <taxon>Tineoidea</taxon>
        <taxon>Psychidae</taxon>
        <taxon>Oiketicinae</taxon>
        <taxon>Eumeta</taxon>
    </lineage>
</organism>
<keyword evidence="3" id="KW-1185">Reference proteome</keyword>
<dbReference type="Pfam" id="PF17919">
    <property type="entry name" value="RT_RNaseH_2"/>
    <property type="match status" value="1"/>
</dbReference>
<gene>
    <name evidence="2" type="primary">Tf2-11</name>
    <name evidence="2" type="ORF">EVAR_94640_1</name>
</gene>
<evidence type="ECO:0000313" key="3">
    <source>
        <dbReference type="Proteomes" id="UP000299102"/>
    </source>
</evidence>
<dbReference type="AlphaFoldDB" id="A0A4C1UU99"/>
<dbReference type="OrthoDB" id="775972at2759"/>